<evidence type="ECO:0000313" key="5">
    <source>
        <dbReference type="EMBL" id="SNS43116.1"/>
    </source>
</evidence>
<accession>A0A239EEQ5</accession>
<reference evidence="6" key="1">
    <citation type="submission" date="2017-06" db="EMBL/GenBank/DDBJ databases">
        <authorList>
            <person name="Varghese N."/>
            <person name="Submissions S."/>
        </authorList>
    </citation>
    <scope>NUCLEOTIDE SEQUENCE [LARGE SCALE GENOMIC DNA]</scope>
    <source>
        <strain evidence="6">DSM 44485</strain>
    </source>
</reference>
<name>A0A239EEQ5_9ACTN</name>
<dbReference type="PROSITE" id="PS50043">
    <property type="entry name" value="HTH_LUXR_2"/>
    <property type="match status" value="1"/>
</dbReference>
<feature type="domain" description="HTH luxR-type" evidence="4">
    <location>
        <begin position="165"/>
        <end position="230"/>
    </location>
</feature>
<dbReference type="Pfam" id="PF00196">
    <property type="entry name" value="GerE"/>
    <property type="match status" value="1"/>
</dbReference>
<dbReference type="SUPFAM" id="SSF46894">
    <property type="entry name" value="C-terminal effector domain of the bipartite response regulators"/>
    <property type="match status" value="1"/>
</dbReference>
<gene>
    <name evidence="5" type="ORF">SAMN06265355_11742</name>
</gene>
<dbReference type="CDD" id="cd06170">
    <property type="entry name" value="LuxR_C_like"/>
    <property type="match status" value="1"/>
</dbReference>
<dbReference type="InterPro" id="IPR000792">
    <property type="entry name" value="Tscrpt_reg_LuxR_C"/>
</dbReference>
<evidence type="ECO:0000256" key="1">
    <source>
        <dbReference type="ARBA" id="ARBA00023015"/>
    </source>
</evidence>
<dbReference type="GO" id="GO:0006355">
    <property type="term" value="P:regulation of DNA-templated transcription"/>
    <property type="evidence" value="ECO:0007669"/>
    <property type="project" value="InterPro"/>
</dbReference>
<dbReference type="Gene3D" id="3.40.50.2300">
    <property type="match status" value="1"/>
</dbReference>
<dbReference type="SMART" id="SM00421">
    <property type="entry name" value="HTH_LUXR"/>
    <property type="match status" value="1"/>
</dbReference>
<evidence type="ECO:0000256" key="2">
    <source>
        <dbReference type="ARBA" id="ARBA00023125"/>
    </source>
</evidence>
<evidence type="ECO:0000313" key="6">
    <source>
        <dbReference type="Proteomes" id="UP000198420"/>
    </source>
</evidence>
<proteinExistence type="predicted"/>
<protein>
    <submittedName>
        <fullName evidence="5">Two-component system, NarL family, nitrate/nitrite response regulator NarL</fullName>
    </submittedName>
</protein>
<keyword evidence="1" id="KW-0805">Transcription regulation</keyword>
<dbReference type="PRINTS" id="PR00038">
    <property type="entry name" value="HTHLUXR"/>
</dbReference>
<sequence length="235" mass="24343">MARTNGRTIRHEGESVSMTENIATACLNVVIYVDNVVVGRGLEAVLDLLPSVGSVRHCTTLRAAESAVAGGDVDVLVVTSAEGAAASELTAALPRTKVLMLLDEMEASGSSFGGAAVADGFVIQQDVTAPDLGEALNRMMLGEMPMPARVGRELLARAGSPVPSGSVRPAVLTPRENETLALLAEGLSNKQIARRLSISDHGAKRLVTSVMLKLGAPNRTAAVVIAIRQGMIPAA</sequence>
<evidence type="ECO:0000259" key="4">
    <source>
        <dbReference type="PROSITE" id="PS50043"/>
    </source>
</evidence>
<dbReference type="Proteomes" id="UP000198420">
    <property type="component" value="Unassembled WGS sequence"/>
</dbReference>
<dbReference type="PANTHER" id="PTHR44688:SF16">
    <property type="entry name" value="DNA-BINDING TRANSCRIPTIONAL ACTIVATOR DEVR_DOSR"/>
    <property type="match status" value="1"/>
</dbReference>
<keyword evidence="6" id="KW-1185">Reference proteome</keyword>
<keyword evidence="2" id="KW-0238">DNA-binding</keyword>
<keyword evidence="3" id="KW-0804">Transcription</keyword>
<dbReference type="InterPro" id="IPR016032">
    <property type="entry name" value="Sig_transdc_resp-reg_C-effctor"/>
</dbReference>
<organism evidence="5 6">
    <name type="scientific">Actinomadura mexicana</name>
    <dbReference type="NCBI Taxonomy" id="134959"/>
    <lineage>
        <taxon>Bacteria</taxon>
        <taxon>Bacillati</taxon>
        <taxon>Actinomycetota</taxon>
        <taxon>Actinomycetes</taxon>
        <taxon>Streptosporangiales</taxon>
        <taxon>Thermomonosporaceae</taxon>
        <taxon>Actinomadura</taxon>
    </lineage>
</organism>
<dbReference type="EMBL" id="FZNP01000017">
    <property type="protein sequence ID" value="SNS43116.1"/>
    <property type="molecule type" value="Genomic_DNA"/>
</dbReference>
<evidence type="ECO:0000256" key="3">
    <source>
        <dbReference type="ARBA" id="ARBA00023163"/>
    </source>
</evidence>
<dbReference type="AlphaFoldDB" id="A0A239EEQ5"/>
<dbReference type="GO" id="GO:0003677">
    <property type="term" value="F:DNA binding"/>
    <property type="evidence" value="ECO:0007669"/>
    <property type="project" value="UniProtKB-KW"/>
</dbReference>
<dbReference type="PANTHER" id="PTHR44688">
    <property type="entry name" value="DNA-BINDING TRANSCRIPTIONAL ACTIVATOR DEVR_DOSR"/>
    <property type="match status" value="1"/>
</dbReference>